<sequence>MREVDAHVAEATALVSTLAPVTLPLREAFGTVAASDQEAQVPSPPFDNSAMDGYAVRAAEVVGATAAHPVRLPVAGESAAGAAPATLPPASAWRIMTGAPVPVGADAIVPVEHTDGALDTVSVLAASESGRHVRRAGEDALPGDVVLSRGEVLTATRIAALAAVGVAQVPTVSAPRVAVLATGDELVDAGARLGPGQIHDSNAVLLEGLVREAGAVPVLLERVGDRPEQLLERLSGVDADLIVTTGGVSVGAYDVVKAALADRGVEFSAVAMQPGKPQGLGRFEGTPIACLPGNPVSVLVSFAVIVAPMIRRLRGLDTADAGETAVAASGWRTPQGRRQFMPVRFVSRGTVAPATAGGSGSHLIASLARAQALADVAAGVDQVEPGATVRIVRWDG</sequence>
<evidence type="ECO:0000256" key="2">
    <source>
        <dbReference type="ARBA" id="ARBA00002901"/>
    </source>
</evidence>
<evidence type="ECO:0000256" key="1">
    <source>
        <dbReference type="ARBA" id="ARBA00001946"/>
    </source>
</evidence>
<evidence type="ECO:0000256" key="5">
    <source>
        <dbReference type="ARBA" id="ARBA00022505"/>
    </source>
</evidence>
<dbReference type="GO" id="GO:0005829">
    <property type="term" value="C:cytosol"/>
    <property type="evidence" value="ECO:0007669"/>
    <property type="project" value="TreeGrafter"/>
</dbReference>
<evidence type="ECO:0000256" key="9">
    <source>
        <dbReference type="ARBA" id="ARBA00023150"/>
    </source>
</evidence>
<dbReference type="RefSeq" id="WP_203656186.1">
    <property type="nucleotide sequence ID" value="NZ_BONR01000004.1"/>
</dbReference>
<reference evidence="13" key="1">
    <citation type="submission" date="2021-01" db="EMBL/GenBank/DDBJ databases">
        <title>Whole genome shotgun sequence of Demequina activiva NBRC 110675.</title>
        <authorList>
            <person name="Komaki H."/>
            <person name="Tamura T."/>
        </authorList>
    </citation>
    <scope>NUCLEOTIDE SEQUENCE</scope>
    <source>
        <strain evidence="13">NBRC 110675</strain>
    </source>
</reference>
<dbReference type="PANTHER" id="PTHR10192">
    <property type="entry name" value="MOLYBDOPTERIN BIOSYNTHESIS PROTEIN"/>
    <property type="match status" value="1"/>
</dbReference>
<dbReference type="EC" id="2.10.1.1" evidence="11"/>
<dbReference type="Gene3D" id="3.40.980.10">
    <property type="entry name" value="MoaB/Mog-like domain"/>
    <property type="match status" value="1"/>
</dbReference>
<name>A0A919Q6C6_9MICO</name>
<dbReference type="NCBIfam" id="NF045515">
    <property type="entry name" value="Glp_gephyrin"/>
    <property type="match status" value="1"/>
</dbReference>
<dbReference type="GO" id="GO:0061599">
    <property type="term" value="F:molybdopterin molybdotransferase activity"/>
    <property type="evidence" value="ECO:0007669"/>
    <property type="project" value="UniProtKB-UniRule"/>
</dbReference>
<keyword evidence="9 11" id="KW-0501">Molybdenum cofactor biosynthesis</keyword>
<dbReference type="InterPro" id="IPR001453">
    <property type="entry name" value="MoaB/Mog_dom"/>
</dbReference>
<dbReference type="Pfam" id="PF03454">
    <property type="entry name" value="MoeA_C"/>
    <property type="match status" value="1"/>
</dbReference>
<dbReference type="GO" id="GO:0006777">
    <property type="term" value="P:Mo-molybdopterin cofactor biosynthetic process"/>
    <property type="evidence" value="ECO:0007669"/>
    <property type="project" value="UniProtKB-UniRule"/>
</dbReference>
<evidence type="ECO:0000259" key="12">
    <source>
        <dbReference type="SMART" id="SM00852"/>
    </source>
</evidence>
<dbReference type="EMBL" id="BONR01000004">
    <property type="protein sequence ID" value="GIG55053.1"/>
    <property type="molecule type" value="Genomic_DNA"/>
</dbReference>
<evidence type="ECO:0000256" key="8">
    <source>
        <dbReference type="ARBA" id="ARBA00022842"/>
    </source>
</evidence>
<dbReference type="InterPro" id="IPR005111">
    <property type="entry name" value="MoeA_C_domain_IV"/>
</dbReference>
<dbReference type="Gene3D" id="2.170.190.11">
    <property type="entry name" value="Molybdopterin biosynthesis moea protein, domain 3"/>
    <property type="match status" value="1"/>
</dbReference>
<dbReference type="Pfam" id="PF03453">
    <property type="entry name" value="MoeA_N"/>
    <property type="match status" value="1"/>
</dbReference>
<dbReference type="NCBIfam" id="TIGR00177">
    <property type="entry name" value="molyb_syn"/>
    <property type="match status" value="1"/>
</dbReference>
<feature type="domain" description="MoaB/Mog" evidence="12">
    <location>
        <begin position="178"/>
        <end position="312"/>
    </location>
</feature>
<evidence type="ECO:0000256" key="3">
    <source>
        <dbReference type="ARBA" id="ARBA00005046"/>
    </source>
</evidence>
<dbReference type="InterPro" id="IPR038987">
    <property type="entry name" value="MoeA-like"/>
</dbReference>
<dbReference type="AlphaFoldDB" id="A0A919Q6C6"/>
<comment type="similarity">
    <text evidence="4 11">Belongs to the MoeA family.</text>
</comment>
<keyword evidence="5 11" id="KW-0500">Molybdenum</keyword>
<dbReference type="InterPro" id="IPR036688">
    <property type="entry name" value="MoeA_C_domain_IV_sf"/>
</dbReference>
<comment type="function">
    <text evidence="2 11">Catalyzes the insertion of molybdate into adenylated molybdopterin with the concomitant release of AMP.</text>
</comment>
<evidence type="ECO:0000256" key="6">
    <source>
        <dbReference type="ARBA" id="ARBA00022679"/>
    </source>
</evidence>
<dbReference type="GO" id="GO:0046872">
    <property type="term" value="F:metal ion binding"/>
    <property type="evidence" value="ECO:0007669"/>
    <property type="project" value="UniProtKB-UniRule"/>
</dbReference>
<comment type="catalytic activity">
    <reaction evidence="10">
        <text>adenylyl-molybdopterin + molybdate = Mo-molybdopterin + AMP + H(+)</text>
        <dbReference type="Rhea" id="RHEA:35047"/>
        <dbReference type="ChEBI" id="CHEBI:15378"/>
        <dbReference type="ChEBI" id="CHEBI:36264"/>
        <dbReference type="ChEBI" id="CHEBI:62727"/>
        <dbReference type="ChEBI" id="CHEBI:71302"/>
        <dbReference type="ChEBI" id="CHEBI:456215"/>
        <dbReference type="EC" id="2.10.1.1"/>
    </reaction>
</comment>
<evidence type="ECO:0000256" key="4">
    <source>
        <dbReference type="ARBA" id="ARBA00010763"/>
    </source>
</evidence>
<comment type="caution">
    <text evidence="13">The sequence shown here is derived from an EMBL/GenBank/DDBJ whole genome shotgun (WGS) entry which is preliminary data.</text>
</comment>
<proteinExistence type="inferred from homology"/>
<gene>
    <name evidence="13" type="primary">moeA2</name>
    <name evidence="13" type="ORF">Dac01nite_18050</name>
</gene>
<dbReference type="InterPro" id="IPR036135">
    <property type="entry name" value="MoeA_linker/N_sf"/>
</dbReference>
<comment type="cofactor">
    <cofactor evidence="1 11">
        <name>Mg(2+)</name>
        <dbReference type="ChEBI" id="CHEBI:18420"/>
    </cofactor>
</comment>
<dbReference type="SUPFAM" id="SSF53218">
    <property type="entry name" value="Molybdenum cofactor biosynthesis proteins"/>
    <property type="match status" value="1"/>
</dbReference>
<keyword evidence="6 11" id="KW-0808">Transferase</keyword>
<keyword evidence="14" id="KW-1185">Reference proteome</keyword>
<dbReference type="Pfam" id="PF00994">
    <property type="entry name" value="MoCF_biosynth"/>
    <property type="match status" value="1"/>
</dbReference>
<dbReference type="SMART" id="SM00852">
    <property type="entry name" value="MoCF_biosynth"/>
    <property type="match status" value="1"/>
</dbReference>
<evidence type="ECO:0000313" key="14">
    <source>
        <dbReference type="Proteomes" id="UP000652354"/>
    </source>
</evidence>
<keyword evidence="8 11" id="KW-0460">Magnesium</keyword>
<comment type="pathway">
    <text evidence="3 11">Cofactor biosynthesis; molybdopterin biosynthesis.</text>
</comment>
<dbReference type="FunFam" id="2.170.190.11:FF:000001">
    <property type="entry name" value="Molybdopterin molybdenumtransferase"/>
    <property type="match status" value="1"/>
</dbReference>
<evidence type="ECO:0000256" key="10">
    <source>
        <dbReference type="ARBA" id="ARBA00047317"/>
    </source>
</evidence>
<dbReference type="SUPFAM" id="SSF63882">
    <property type="entry name" value="MoeA N-terminal region -like"/>
    <property type="match status" value="1"/>
</dbReference>
<evidence type="ECO:0000313" key="13">
    <source>
        <dbReference type="EMBL" id="GIG55053.1"/>
    </source>
</evidence>
<dbReference type="SUPFAM" id="SSF63867">
    <property type="entry name" value="MoeA C-terminal domain-like"/>
    <property type="match status" value="1"/>
</dbReference>
<dbReference type="PANTHER" id="PTHR10192:SF5">
    <property type="entry name" value="GEPHYRIN"/>
    <property type="match status" value="1"/>
</dbReference>
<dbReference type="CDD" id="cd00887">
    <property type="entry name" value="MoeA"/>
    <property type="match status" value="1"/>
</dbReference>
<evidence type="ECO:0000256" key="7">
    <source>
        <dbReference type="ARBA" id="ARBA00022723"/>
    </source>
</evidence>
<dbReference type="Gene3D" id="2.40.340.10">
    <property type="entry name" value="MoeA, C-terminal, domain IV"/>
    <property type="match status" value="1"/>
</dbReference>
<protein>
    <recommendedName>
        <fullName evidence="11">Molybdopterin molybdenumtransferase</fullName>
        <ecNumber evidence="11">2.10.1.1</ecNumber>
    </recommendedName>
</protein>
<keyword evidence="7 11" id="KW-0479">Metal-binding</keyword>
<dbReference type="Gene3D" id="3.90.105.10">
    <property type="entry name" value="Molybdopterin biosynthesis moea protein, domain 2"/>
    <property type="match status" value="1"/>
</dbReference>
<dbReference type="FunFam" id="3.40.980.10:FF:000004">
    <property type="entry name" value="Molybdopterin molybdenumtransferase"/>
    <property type="match status" value="1"/>
</dbReference>
<organism evidence="13 14">
    <name type="scientific">Demequina activiva</name>
    <dbReference type="NCBI Taxonomy" id="1582364"/>
    <lineage>
        <taxon>Bacteria</taxon>
        <taxon>Bacillati</taxon>
        <taxon>Actinomycetota</taxon>
        <taxon>Actinomycetes</taxon>
        <taxon>Micrococcales</taxon>
        <taxon>Demequinaceae</taxon>
        <taxon>Demequina</taxon>
    </lineage>
</organism>
<accession>A0A919Q6C6</accession>
<evidence type="ECO:0000256" key="11">
    <source>
        <dbReference type="RuleBase" id="RU365090"/>
    </source>
</evidence>
<dbReference type="Proteomes" id="UP000652354">
    <property type="component" value="Unassembled WGS sequence"/>
</dbReference>
<dbReference type="InterPro" id="IPR036425">
    <property type="entry name" value="MoaB/Mog-like_dom_sf"/>
</dbReference>
<dbReference type="InterPro" id="IPR005110">
    <property type="entry name" value="MoeA_linker/N"/>
</dbReference>